<dbReference type="SUPFAM" id="SSF55073">
    <property type="entry name" value="Nucleotide cyclase"/>
    <property type="match status" value="1"/>
</dbReference>
<evidence type="ECO:0000259" key="2">
    <source>
        <dbReference type="PROSITE" id="PS50887"/>
    </source>
</evidence>
<dbReference type="SMART" id="SM00267">
    <property type="entry name" value="GGDEF"/>
    <property type="match status" value="1"/>
</dbReference>
<dbReference type="SMART" id="SM00052">
    <property type="entry name" value="EAL"/>
    <property type="match status" value="1"/>
</dbReference>
<accession>A0A7M1B9R1</accession>
<dbReference type="PROSITE" id="PS50883">
    <property type="entry name" value="EAL"/>
    <property type="match status" value="1"/>
</dbReference>
<evidence type="ECO:0000313" key="4">
    <source>
        <dbReference type="Proteomes" id="UP000593580"/>
    </source>
</evidence>
<dbReference type="Proteomes" id="UP000593580">
    <property type="component" value="Chromosome"/>
</dbReference>
<dbReference type="SUPFAM" id="SSF141868">
    <property type="entry name" value="EAL domain-like"/>
    <property type="match status" value="1"/>
</dbReference>
<feature type="domain" description="EAL" evidence="1">
    <location>
        <begin position="283"/>
        <end position="529"/>
    </location>
</feature>
<dbReference type="GO" id="GO:0071111">
    <property type="term" value="F:cyclic-guanylate-specific phosphodiesterase activity"/>
    <property type="evidence" value="ECO:0007669"/>
    <property type="project" value="InterPro"/>
</dbReference>
<dbReference type="PROSITE" id="PS50887">
    <property type="entry name" value="GGDEF"/>
    <property type="match status" value="1"/>
</dbReference>
<dbReference type="InterPro" id="IPR000160">
    <property type="entry name" value="GGDEF_dom"/>
</dbReference>
<dbReference type="Gene3D" id="3.20.20.450">
    <property type="entry name" value="EAL domain"/>
    <property type="match status" value="1"/>
</dbReference>
<keyword evidence="4" id="KW-1185">Reference proteome</keyword>
<evidence type="ECO:0000259" key="1">
    <source>
        <dbReference type="PROSITE" id="PS50883"/>
    </source>
</evidence>
<evidence type="ECO:0000313" key="3">
    <source>
        <dbReference type="EMBL" id="QOP45558.1"/>
    </source>
</evidence>
<proteinExistence type="predicted"/>
<protein>
    <submittedName>
        <fullName evidence="3">GGDEF domain-containing protein</fullName>
    </submittedName>
</protein>
<dbReference type="InterPro" id="IPR029787">
    <property type="entry name" value="Nucleotide_cyclase"/>
</dbReference>
<name>A0A7M1B9R1_9BACT</name>
<dbReference type="Pfam" id="PF00563">
    <property type="entry name" value="EAL"/>
    <property type="match status" value="1"/>
</dbReference>
<dbReference type="Pfam" id="PF00990">
    <property type="entry name" value="GGDEF"/>
    <property type="match status" value="1"/>
</dbReference>
<dbReference type="InterPro" id="IPR001633">
    <property type="entry name" value="EAL_dom"/>
</dbReference>
<dbReference type="EMBL" id="CP041406">
    <property type="protein sequence ID" value="QOP45558.1"/>
    <property type="molecule type" value="Genomic_DNA"/>
</dbReference>
<dbReference type="Gene3D" id="3.30.70.270">
    <property type="match status" value="1"/>
</dbReference>
<dbReference type="AlphaFoldDB" id="A0A7M1B9R1"/>
<dbReference type="InterPro" id="IPR035919">
    <property type="entry name" value="EAL_sf"/>
</dbReference>
<organism evidence="3 4">
    <name type="scientific">Sulfurimonas paralvinellae</name>
    <dbReference type="NCBI Taxonomy" id="317658"/>
    <lineage>
        <taxon>Bacteria</taxon>
        <taxon>Pseudomonadati</taxon>
        <taxon>Campylobacterota</taxon>
        <taxon>Epsilonproteobacteria</taxon>
        <taxon>Campylobacterales</taxon>
        <taxon>Sulfurimonadaceae</taxon>
        <taxon>Sulfurimonas</taxon>
    </lineage>
</organism>
<dbReference type="PANTHER" id="PTHR33121:SF71">
    <property type="entry name" value="OXYGEN SENSOR PROTEIN DOSP"/>
    <property type="match status" value="1"/>
</dbReference>
<feature type="domain" description="GGDEF" evidence="2">
    <location>
        <begin position="144"/>
        <end position="273"/>
    </location>
</feature>
<dbReference type="InterPro" id="IPR043128">
    <property type="entry name" value="Rev_trsase/Diguanyl_cyclase"/>
</dbReference>
<dbReference type="KEGG" id="spal:FM071_04370"/>
<sequence length="529" mass="61657">MPVESDKLEINNFQLESSVEVEDIVQQIKLLEKNKVLVHIVSYIHNTVLVQNLLKELKKTIPQAQIVLLKHDNKVITSVTVFTIKTDDEKHISDEILKELCIDNYNKKQSLEEYRVQLFQRYFTDHLTNLPNLYQLRKDMQNYDDAGLILLKIDNFQAINNFYGFVVGDYVLEYVGKLFKEILHEHKVYRLSGAEYGIITDSRLGFYQLKDYLTEIYEKIKNIEIVYQDTKIYVDFTLASSSNRDNTNIFSKVSMALIYAKQQGVPFWIYEDRMNFEDEYRRNLELSHVVREAVDNKRVVPYYQAIMDNKTSKIVKYECLARLVDHNEKILSPMLFIPIAKTAKIYNEVTKLIIDKSFEMFEKSEYEFSVNLSIEDIMSSEIFNFIINKLKNNRSVANRVTFELLESEAVKDYKKVDRFIGEVARYGAKIAIDDFGSGYSNFSYLTKINADYIKIDGTLIENIDIDEASFIVVKTIVEFAKQLGIKTIAEYVHSSVVMDKVKELGIDYSQGFYIDEPSVGLTEDKNKEK</sequence>
<dbReference type="RefSeq" id="WP_193111803.1">
    <property type="nucleotide sequence ID" value="NZ_CP041406.1"/>
</dbReference>
<gene>
    <name evidence="3" type="ORF">FM071_04370</name>
</gene>
<dbReference type="InterPro" id="IPR050706">
    <property type="entry name" value="Cyclic-di-GMP_PDE-like"/>
</dbReference>
<reference evidence="3 4" key="1">
    <citation type="submission" date="2019-07" db="EMBL/GenBank/DDBJ databases">
        <title>Sulfurimonas paralvinellae sp. nov., a novel mesophilic, hydrogen- and sulfur-oxidizing chemolithoautotroph within the Epsilonproteo- bacteria isolated from a deep-sea hydrothermal vent polychaete nest, reclassification of Thiomicrospira denitrificans as Sulfurimonas denitrificans comb. nov. and emended description of the genus Sulfurimonas.</title>
        <authorList>
            <person name="Wang S."/>
            <person name="Jiang L."/>
            <person name="Shao Z."/>
        </authorList>
    </citation>
    <scope>NUCLEOTIDE SEQUENCE [LARGE SCALE GENOMIC DNA]</scope>
    <source>
        <strain evidence="3 4">GO25</strain>
    </source>
</reference>
<dbReference type="PANTHER" id="PTHR33121">
    <property type="entry name" value="CYCLIC DI-GMP PHOSPHODIESTERASE PDEF"/>
    <property type="match status" value="1"/>
</dbReference>
<dbReference type="CDD" id="cd01948">
    <property type="entry name" value="EAL"/>
    <property type="match status" value="1"/>
</dbReference>